<gene>
    <name evidence="2" type="ORF">METZ01_LOCUS44671</name>
</gene>
<reference evidence="2" key="1">
    <citation type="submission" date="2018-05" db="EMBL/GenBank/DDBJ databases">
        <authorList>
            <person name="Lanie J.A."/>
            <person name="Ng W.-L."/>
            <person name="Kazmierczak K.M."/>
            <person name="Andrzejewski T.M."/>
            <person name="Davidsen T.M."/>
            <person name="Wayne K.J."/>
            <person name="Tettelin H."/>
            <person name="Glass J.I."/>
            <person name="Rusch D."/>
            <person name="Podicherti R."/>
            <person name="Tsui H.-C.T."/>
            <person name="Winkler M.E."/>
        </authorList>
    </citation>
    <scope>NUCLEOTIDE SEQUENCE</scope>
</reference>
<feature type="domain" description="D-glutamate cyclase-like C-terminal" evidence="1">
    <location>
        <begin position="14"/>
        <end position="276"/>
    </location>
</feature>
<accession>A0A381RPJ0</accession>
<proteinExistence type="predicted"/>
<evidence type="ECO:0000259" key="1">
    <source>
        <dbReference type="Pfam" id="PF14336"/>
    </source>
</evidence>
<sequence length="286" mass="30463">VDLGETIEDIILDQDKRGMMALRPYLPDDYCSQAAQFIMDNPGGVIIVTGFYVVMAGKPETDGPPGAIAIGEALKGLGRAVTYVSDEYTTPVLRRYANGSDVIEFPIDGVDASKKHAKGILKKVKPSLLISIERCGRTREDTYLNMRYVDISPNTARLDYLFDSEVPSVGIGDGGNEIGMGNLAEVIPTVDSLPDYPAVNQVDRLVIASVSNWGGYGLVAALSRISGKNLLPSVESETAMLHGMIEAGVVDGTTGNAVPTVDNFSAEENGALLDRLHRAVESAGTT</sequence>
<feature type="non-terminal residue" evidence="2">
    <location>
        <position position="1"/>
    </location>
</feature>
<dbReference type="PANTHER" id="PTHR32022:SF10">
    <property type="entry name" value="D-GLUTAMATE CYCLASE, MITOCHONDRIAL"/>
    <property type="match status" value="1"/>
</dbReference>
<dbReference type="InterPro" id="IPR025504">
    <property type="entry name" value="GLUCM_C"/>
</dbReference>
<name>A0A381RPJ0_9ZZZZ</name>
<dbReference type="AlphaFoldDB" id="A0A381RPJ0"/>
<dbReference type="Pfam" id="PF14336">
    <property type="entry name" value="GLUCM-like_C"/>
    <property type="match status" value="1"/>
</dbReference>
<dbReference type="Gene3D" id="3.90.1640.20">
    <property type="entry name" value="TON_0340"/>
    <property type="match status" value="1"/>
</dbReference>
<evidence type="ECO:0000313" key="2">
    <source>
        <dbReference type="EMBL" id="SUZ91817.1"/>
    </source>
</evidence>
<organism evidence="2">
    <name type="scientific">marine metagenome</name>
    <dbReference type="NCBI Taxonomy" id="408172"/>
    <lineage>
        <taxon>unclassified sequences</taxon>
        <taxon>metagenomes</taxon>
        <taxon>ecological metagenomes</taxon>
    </lineage>
</organism>
<protein>
    <recommendedName>
        <fullName evidence="1">D-glutamate cyclase-like C-terminal domain-containing protein</fullName>
    </recommendedName>
</protein>
<dbReference type="PANTHER" id="PTHR32022">
    <property type="entry name" value="D-GLUTAMATE CYCLASE, MITOCHONDRIAL"/>
    <property type="match status" value="1"/>
</dbReference>
<dbReference type="EMBL" id="UINC01002007">
    <property type="protein sequence ID" value="SUZ91817.1"/>
    <property type="molecule type" value="Genomic_DNA"/>
</dbReference>